<evidence type="ECO:0008006" key="3">
    <source>
        <dbReference type="Google" id="ProtNLM"/>
    </source>
</evidence>
<gene>
    <name evidence="1" type="ORF">F7732_11275</name>
</gene>
<organism evidence="1 2">
    <name type="scientific">Bacillus mesophilum</name>
    <dbReference type="NCBI Taxonomy" id="1071718"/>
    <lineage>
        <taxon>Bacteria</taxon>
        <taxon>Bacillati</taxon>
        <taxon>Bacillota</taxon>
        <taxon>Bacilli</taxon>
        <taxon>Bacillales</taxon>
        <taxon>Bacillaceae</taxon>
        <taxon>Bacillus</taxon>
    </lineage>
</organism>
<dbReference type="AlphaFoldDB" id="A0A7V7RLL4"/>
<accession>A0A7V7RLL4</accession>
<dbReference type="InterPro" id="IPR022258">
    <property type="entry name" value="Flagellar_operon_YvyF"/>
</dbReference>
<comment type="caution">
    <text evidence="1">The sequence shown here is derived from an EMBL/GenBank/DDBJ whole genome shotgun (WGS) entry which is preliminary data.</text>
</comment>
<evidence type="ECO:0000313" key="2">
    <source>
        <dbReference type="Proteomes" id="UP000441354"/>
    </source>
</evidence>
<name>A0A7V7RLL4_9BACI</name>
<sequence length="140" mass="16383">MAELSNCPKCDALFVMNQFRNICQNCYNEEEKAYETVYQYIRKRENRTAMMNQVVEATGVEETLILKFIKTGRLKLAQFPNLGYPCEKCGTSIREGKICSSCAVSLRKELQNHETEEERKKDIEKRDKQGTYFVFDDKLK</sequence>
<dbReference type="RefSeq" id="WP_151573963.1">
    <property type="nucleotide sequence ID" value="NZ_WBOT01000003.1"/>
</dbReference>
<keyword evidence="2" id="KW-1185">Reference proteome</keyword>
<dbReference type="Proteomes" id="UP000441354">
    <property type="component" value="Unassembled WGS sequence"/>
</dbReference>
<evidence type="ECO:0000313" key="1">
    <source>
        <dbReference type="EMBL" id="KAB2332665.1"/>
    </source>
</evidence>
<dbReference type="NCBIfam" id="TIGR03826">
    <property type="entry name" value="YvyF"/>
    <property type="match status" value="1"/>
</dbReference>
<reference evidence="1 2" key="1">
    <citation type="journal article" date="2014" name="Arch. Microbiol.">
        <title>Bacillus mesophilum sp. nov., strain IITR-54T, a novel 4-chlorobiphenyl dechlorinating bacterium.</title>
        <authorList>
            <person name="Manickam N."/>
            <person name="Singh N.K."/>
            <person name="Bajaj A."/>
            <person name="Kumar R.M."/>
            <person name="Kaur G."/>
            <person name="Kaur N."/>
            <person name="Bala M."/>
            <person name="Kumar A."/>
            <person name="Mayilraj S."/>
        </authorList>
    </citation>
    <scope>NUCLEOTIDE SEQUENCE [LARGE SCALE GENOMIC DNA]</scope>
    <source>
        <strain evidence="1 2">IITR-54</strain>
    </source>
</reference>
<proteinExistence type="predicted"/>
<dbReference type="EMBL" id="WBOT01000003">
    <property type="protein sequence ID" value="KAB2332665.1"/>
    <property type="molecule type" value="Genomic_DNA"/>
</dbReference>
<protein>
    <recommendedName>
        <fullName evidence="3">Flagellar protein</fullName>
    </recommendedName>
</protein>
<dbReference type="OrthoDB" id="1739831at2"/>